<dbReference type="EMBL" id="SHOA02000001">
    <property type="protein sequence ID" value="TDH69125.1"/>
    <property type="molecule type" value="Genomic_DNA"/>
</dbReference>
<comment type="caution">
    <text evidence="1">The sequence shown here is derived from an EMBL/GenBank/DDBJ whole genome shotgun (WGS) entry which is preliminary data.</text>
</comment>
<name>A0A976FLR4_BRELC</name>
<dbReference type="Proteomes" id="UP000294530">
    <property type="component" value="Unassembled WGS sequence"/>
</dbReference>
<dbReference type="RefSeq" id="XP_067818624.1">
    <property type="nucleotide sequence ID" value="XM_067963530.1"/>
</dbReference>
<sequence length="68" mass="7535">MIPSVSRVLVNFWLHAPSVDQAQKKWRIHDDLGLLSAAWIFNQVILARLALSETAFACARGLGCPFAL</sequence>
<dbReference type="KEGG" id="blac:94349201"/>
<proteinExistence type="predicted"/>
<dbReference type="GeneID" id="94349201"/>
<organism evidence="1 2">
    <name type="scientific">Bremia lactucae</name>
    <name type="common">Lettuce downy mildew</name>
    <dbReference type="NCBI Taxonomy" id="4779"/>
    <lineage>
        <taxon>Eukaryota</taxon>
        <taxon>Sar</taxon>
        <taxon>Stramenopiles</taxon>
        <taxon>Oomycota</taxon>
        <taxon>Peronosporomycetes</taxon>
        <taxon>Peronosporales</taxon>
        <taxon>Peronosporaceae</taxon>
        <taxon>Bremia</taxon>
    </lineage>
</organism>
<protein>
    <submittedName>
        <fullName evidence="1">Uncharacterized protein</fullName>
    </submittedName>
</protein>
<gene>
    <name evidence="1" type="ORF">CCR75_005449</name>
</gene>
<keyword evidence="2" id="KW-1185">Reference proteome</keyword>
<dbReference type="AlphaFoldDB" id="A0A976FLR4"/>
<accession>A0A976FLR4</accession>
<reference evidence="1 2" key="1">
    <citation type="journal article" date="2021" name="Genome Biol.">
        <title>AFLAP: assembly-free linkage analysis pipeline using k-mers from genome sequencing data.</title>
        <authorList>
            <person name="Fletcher K."/>
            <person name="Zhang L."/>
            <person name="Gil J."/>
            <person name="Han R."/>
            <person name="Cavanaugh K."/>
            <person name="Michelmore R."/>
        </authorList>
    </citation>
    <scope>NUCLEOTIDE SEQUENCE [LARGE SCALE GENOMIC DNA]</scope>
    <source>
        <strain evidence="1 2">SF5</strain>
    </source>
</reference>
<evidence type="ECO:0000313" key="1">
    <source>
        <dbReference type="EMBL" id="TDH69125.1"/>
    </source>
</evidence>
<evidence type="ECO:0000313" key="2">
    <source>
        <dbReference type="Proteomes" id="UP000294530"/>
    </source>
</evidence>